<dbReference type="Gene3D" id="3.10.20.860">
    <property type="match status" value="1"/>
</dbReference>
<evidence type="ECO:0000313" key="5">
    <source>
        <dbReference type="EMBL" id="RHD07269.1"/>
    </source>
</evidence>
<dbReference type="Proteomes" id="UP000284794">
    <property type="component" value="Unassembled WGS sequence"/>
</dbReference>
<dbReference type="Proteomes" id="UP000481964">
    <property type="component" value="Unassembled WGS sequence"/>
</dbReference>
<dbReference type="EMBL" id="CZBV01000013">
    <property type="protein sequence ID" value="CUQ92062.1"/>
    <property type="molecule type" value="Genomic_DNA"/>
</dbReference>
<accession>A0A175A183</accession>
<evidence type="ECO:0000313" key="2">
    <source>
        <dbReference type="EMBL" id="CUQ92062.1"/>
    </source>
</evidence>
<sequence>MCFYCKCKTTKPSVTTHVVTFDNCVIIIKNVPCEECEECGEKYFSDEVMSRLEKIVEKAREIASEVYVTDYNNKVA</sequence>
<evidence type="ECO:0000313" key="10">
    <source>
        <dbReference type="Proteomes" id="UP000285201"/>
    </source>
</evidence>
<evidence type="ECO:0000313" key="11">
    <source>
        <dbReference type="Proteomes" id="UP000285844"/>
    </source>
</evidence>
<evidence type="ECO:0000313" key="3">
    <source>
        <dbReference type="EMBL" id="MSC58536.1"/>
    </source>
</evidence>
<organism evidence="2 8">
    <name type="scientific">Lachnospira eligens</name>
    <dbReference type="NCBI Taxonomy" id="39485"/>
    <lineage>
        <taxon>Bacteria</taxon>
        <taxon>Bacillati</taxon>
        <taxon>Bacillota</taxon>
        <taxon>Clostridia</taxon>
        <taxon>Lachnospirales</taxon>
        <taxon>Lachnospiraceae</taxon>
        <taxon>Lachnospira</taxon>
    </lineage>
</organism>
<proteinExistence type="predicted"/>
<dbReference type="RefSeq" id="WP_022098729.1">
    <property type="nucleotide sequence ID" value="NZ_CABIXW010000013.1"/>
</dbReference>
<dbReference type="EMBL" id="CZBU01000009">
    <property type="protein sequence ID" value="CUQ79383.1"/>
    <property type="molecule type" value="Genomic_DNA"/>
</dbReference>
<evidence type="ECO:0000313" key="8">
    <source>
        <dbReference type="Proteomes" id="UP000095780"/>
    </source>
</evidence>
<dbReference type="EMBL" id="WKRD01000014">
    <property type="protein sequence ID" value="MSC58536.1"/>
    <property type="molecule type" value="Genomic_DNA"/>
</dbReference>
<evidence type="ECO:0000313" key="6">
    <source>
        <dbReference type="EMBL" id="RHL65933.1"/>
    </source>
</evidence>
<dbReference type="NCBIfam" id="TIGR03831">
    <property type="entry name" value="YgiT_finger"/>
    <property type="match status" value="1"/>
</dbReference>
<dbReference type="OrthoDB" id="9812340at2"/>
<gene>
    <name evidence="6" type="ORF">DW007_12820</name>
    <name evidence="5" type="ORF">DW811_10200</name>
    <name evidence="4" type="ORF">DW858_09840</name>
    <name evidence="1" type="ORF">ERS852490_03050</name>
    <name evidence="2" type="ORF">ERS852492_03013</name>
    <name evidence="3" type="ORF">GKE48_13950</name>
</gene>
<evidence type="ECO:0000313" key="7">
    <source>
        <dbReference type="Proteomes" id="UP000095621"/>
    </source>
</evidence>
<dbReference type="InterPro" id="IPR022453">
    <property type="entry name" value="Znf_MqsA-type"/>
</dbReference>
<reference evidence="3 12" key="3">
    <citation type="journal article" date="2019" name="Nat. Med.">
        <title>A library of human gut bacterial isolates paired with longitudinal multiomics data enables mechanistic microbiome research.</title>
        <authorList>
            <person name="Poyet M."/>
            <person name="Groussin M."/>
            <person name="Gibbons S.M."/>
            <person name="Avila-Pacheco J."/>
            <person name="Jiang X."/>
            <person name="Kearney S.M."/>
            <person name="Perrotta A.R."/>
            <person name="Berdy B."/>
            <person name="Zhao S."/>
            <person name="Lieberman T.D."/>
            <person name="Swanson P.K."/>
            <person name="Smith M."/>
            <person name="Roesemann S."/>
            <person name="Alexander J.E."/>
            <person name="Rich S.A."/>
            <person name="Livny J."/>
            <person name="Vlamakis H."/>
            <person name="Clish C."/>
            <person name="Bullock K."/>
            <person name="Deik A."/>
            <person name="Scott J."/>
            <person name="Pierce K.A."/>
            <person name="Xavier R.J."/>
            <person name="Alm E.J."/>
        </authorList>
    </citation>
    <scope>NUCLEOTIDE SEQUENCE [LARGE SCALE GENOMIC DNA]</scope>
    <source>
        <strain evidence="3 12">BIOML-A1</strain>
    </source>
</reference>
<dbReference type="AlphaFoldDB" id="A0A175A183"/>
<dbReference type="Proteomes" id="UP000095780">
    <property type="component" value="Unassembled WGS sequence"/>
</dbReference>
<reference evidence="9 10" key="2">
    <citation type="submission" date="2018-08" db="EMBL/GenBank/DDBJ databases">
        <title>A genome reference for cultivated species of the human gut microbiota.</title>
        <authorList>
            <person name="Zou Y."/>
            <person name="Xue W."/>
            <person name="Luo G."/>
        </authorList>
    </citation>
    <scope>NUCLEOTIDE SEQUENCE [LARGE SCALE GENOMIC DNA]</scope>
    <source>
        <strain evidence="6 10">AF36-7BH</strain>
        <strain evidence="5 9">AM32-2AC</strain>
        <strain evidence="4 11">AM37-3BH</strain>
    </source>
</reference>
<dbReference type="EMBL" id="QROY01000013">
    <property type="protein sequence ID" value="RHL65933.1"/>
    <property type="molecule type" value="Genomic_DNA"/>
</dbReference>
<dbReference type="EMBL" id="QSHM01000011">
    <property type="protein sequence ID" value="RHC12411.1"/>
    <property type="molecule type" value="Genomic_DNA"/>
</dbReference>
<evidence type="ECO:0000313" key="4">
    <source>
        <dbReference type="EMBL" id="RHC12411.1"/>
    </source>
</evidence>
<name>A0A175A183_9FIRM</name>
<dbReference type="Proteomes" id="UP000285201">
    <property type="component" value="Unassembled WGS sequence"/>
</dbReference>
<dbReference type="Proteomes" id="UP000095621">
    <property type="component" value="Unassembled WGS sequence"/>
</dbReference>
<evidence type="ECO:0000313" key="12">
    <source>
        <dbReference type="Proteomes" id="UP000481964"/>
    </source>
</evidence>
<reference evidence="7 8" key="1">
    <citation type="submission" date="2015-09" db="EMBL/GenBank/DDBJ databases">
        <authorList>
            <consortium name="Pathogen Informatics"/>
        </authorList>
    </citation>
    <scope>NUCLEOTIDE SEQUENCE [LARGE SCALE GENOMIC DNA]</scope>
    <source>
        <strain evidence="1 7">2789STDY5834875</strain>
        <strain evidence="2 8">2789STDY5834878</strain>
    </source>
</reference>
<evidence type="ECO:0000313" key="1">
    <source>
        <dbReference type="EMBL" id="CUQ79383.1"/>
    </source>
</evidence>
<protein>
    <submittedName>
        <fullName evidence="2">YgiT-type zinc finger domain</fullName>
    </submittedName>
    <submittedName>
        <fullName evidence="3">YgiT-type zinc finger protein</fullName>
    </submittedName>
</protein>
<dbReference type="EMBL" id="QSIS01000014">
    <property type="protein sequence ID" value="RHD07269.1"/>
    <property type="molecule type" value="Genomic_DNA"/>
</dbReference>
<evidence type="ECO:0000313" key="9">
    <source>
        <dbReference type="Proteomes" id="UP000284794"/>
    </source>
</evidence>
<dbReference type="Proteomes" id="UP000285844">
    <property type="component" value="Unassembled WGS sequence"/>
</dbReference>